<reference evidence="1" key="2">
    <citation type="journal article" date="2023" name="Microbiol Resour">
        <title>Decontamination and Annotation of the Draft Genome Sequence of the Oomycete Lagenidium giganteum ARSEF 373.</title>
        <authorList>
            <person name="Morgan W.R."/>
            <person name="Tartar A."/>
        </authorList>
    </citation>
    <scope>NUCLEOTIDE SEQUENCE</scope>
    <source>
        <strain evidence="1">ARSEF 373</strain>
    </source>
</reference>
<sequence length="94" mass="10409">MALFRIKRVGVCTIRRGHGWGRYRDNGSSHVVLAHVKRSAGTGTVLGLAVIVHGSVRRVSGCRHLASLETCGFSPPSFHHQDIQRRRPAIEIEE</sequence>
<organism evidence="1 2">
    <name type="scientific">Lagenidium giganteum</name>
    <dbReference type="NCBI Taxonomy" id="4803"/>
    <lineage>
        <taxon>Eukaryota</taxon>
        <taxon>Sar</taxon>
        <taxon>Stramenopiles</taxon>
        <taxon>Oomycota</taxon>
        <taxon>Peronosporomycetes</taxon>
        <taxon>Pythiales</taxon>
        <taxon>Pythiaceae</taxon>
    </lineage>
</organism>
<evidence type="ECO:0000313" key="2">
    <source>
        <dbReference type="Proteomes" id="UP001146120"/>
    </source>
</evidence>
<keyword evidence="2" id="KW-1185">Reference proteome</keyword>
<dbReference type="AlphaFoldDB" id="A0AAV2Z680"/>
<reference evidence="1" key="1">
    <citation type="submission" date="2022-11" db="EMBL/GenBank/DDBJ databases">
        <authorList>
            <person name="Morgan W.R."/>
            <person name="Tartar A."/>
        </authorList>
    </citation>
    <scope>NUCLEOTIDE SEQUENCE</scope>
    <source>
        <strain evidence="1">ARSEF 373</strain>
    </source>
</reference>
<proteinExistence type="predicted"/>
<comment type="caution">
    <text evidence="1">The sequence shown here is derived from an EMBL/GenBank/DDBJ whole genome shotgun (WGS) entry which is preliminary data.</text>
</comment>
<dbReference type="Proteomes" id="UP001146120">
    <property type="component" value="Unassembled WGS sequence"/>
</dbReference>
<protein>
    <submittedName>
        <fullName evidence="1">Uncharacterized protein</fullName>
    </submittedName>
</protein>
<evidence type="ECO:0000313" key="1">
    <source>
        <dbReference type="EMBL" id="DBA01836.1"/>
    </source>
</evidence>
<name>A0AAV2Z680_9STRA</name>
<dbReference type="EMBL" id="DAKRPA010000041">
    <property type="protein sequence ID" value="DBA01836.1"/>
    <property type="molecule type" value="Genomic_DNA"/>
</dbReference>
<gene>
    <name evidence="1" type="ORF">N0F65_002952</name>
</gene>
<accession>A0AAV2Z680</accession>